<reference evidence="1" key="1">
    <citation type="submission" date="2017-08" db="EMBL/GenBank/DDBJ databases">
        <authorList>
            <consortium name="Urmite Genomes"/>
        </authorList>
    </citation>
    <scope>NUCLEOTIDE SEQUENCE [LARGE SCALE GENOMIC DNA]</scope>
    <source>
        <strain evidence="1">IHUMI-LCC2</strain>
    </source>
</reference>
<keyword evidence="2" id="KW-1185">Reference proteome</keyword>
<protein>
    <submittedName>
        <fullName evidence="1">30S ribosomal protein S4e</fullName>
    </submittedName>
</protein>
<keyword evidence="1" id="KW-0687">Ribonucleoprotein</keyword>
<gene>
    <name evidence="1" type="ORF">ORPV_1035</name>
</gene>
<dbReference type="EMBL" id="LT906555">
    <property type="protein sequence ID" value="SNW62939.1"/>
    <property type="molecule type" value="Genomic_DNA"/>
</dbReference>
<evidence type="ECO:0000313" key="2">
    <source>
        <dbReference type="Proteomes" id="UP000236316"/>
    </source>
</evidence>
<dbReference type="KEGG" id="vg:35381692"/>
<dbReference type="RefSeq" id="YP_009449241.1">
    <property type="nucleotide sequence ID" value="NC_036594.1"/>
</dbReference>
<accession>A0A2I2L654</accession>
<dbReference type="Proteomes" id="UP000236316">
    <property type="component" value="Segment"/>
</dbReference>
<sequence length="261" mass="29331">MEGLYIFNNKGIRYTQSNGDMIILNEVSIYADKLGPNYRFSSVIGEDGKVVADEISVPLSNDTIRLTTKNAVKNGSISLYMHQGDRTFIISLDRDCKNGDRSGFGEGKIKPLQYFSHIEYQAPEYKLNSPNCSIPINNFVESCTLISNNKCNKVEFVGYPRGLFIRGHVAGQSNIYEYTLGQRTSLMQCGSQYVELQDSPILSITLSMNELKAFGKLNNICDGYINMYFEKDKPMMFLVPISTYGELKIYLRDNASEGSTS</sequence>
<dbReference type="GeneID" id="35381692"/>
<organism evidence="1">
    <name type="scientific">Orpheovirus IHUMI-LCC2</name>
    <dbReference type="NCBI Taxonomy" id="2023057"/>
    <lineage>
        <taxon>Viruses</taxon>
        <taxon>Varidnaviria</taxon>
        <taxon>Bamfordvirae</taxon>
        <taxon>Nucleocytoviricota</taxon>
        <taxon>Megaviricetes</taxon>
        <taxon>Pimascovirales</taxon>
        <taxon>Ocovirineae</taxon>
        <taxon>Orpheoviridae</taxon>
        <taxon>Alphaorpheovirus</taxon>
        <taxon>Alphaorpheovirus massiliense</taxon>
    </lineage>
</organism>
<proteinExistence type="predicted"/>
<keyword evidence="1" id="KW-0689">Ribosomal protein</keyword>
<evidence type="ECO:0000313" key="1">
    <source>
        <dbReference type="EMBL" id="SNW62939.1"/>
    </source>
</evidence>
<dbReference type="Gene3D" id="3.70.10.10">
    <property type="match status" value="1"/>
</dbReference>
<name>A0A2I2L654_9VIRU</name>